<evidence type="ECO:0000256" key="3">
    <source>
        <dbReference type="ARBA" id="ARBA00022691"/>
    </source>
</evidence>
<name>A0AAV1CEA2_OLDCO</name>
<dbReference type="GO" id="GO:0008173">
    <property type="term" value="F:RNA methyltransferase activity"/>
    <property type="evidence" value="ECO:0007669"/>
    <property type="project" value="InterPro"/>
</dbReference>
<feature type="binding site" evidence="6">
    <location>
        <position position="277"/>
    </location>
    <ligand>
        <name>S-adenosyl-L-methionine</name>
        <dbReference type="ChEBI" id="CHEBI:59789"/>
    </ligand>
</feature>
<dbReference type="PRINTS" id="PR02008">
    <property type="entry name" value="RCMTFAMILY"/>
</dbReference>
<dbReference type="InterPro" id="IPR001678">
    <property type="entry name" value="MeTrfase_RsmB-F_NOP2_dom"/>
</dbReference>
<feature type="binding site" evidence="6">
    <location>
        <begin position="253"/>
        <end position="259"/>
    </location>
    <ligand>
        <name>S-adenosyl-L-methionine</name>
        <dbReference type="ChEBI" id="CHEBI:59789"/>
    </ligand>
</feature>
<evidence type="ECO:0000256" key="4">
    <source>
        <dbReference type="ARBA" id="ARBA00022884"/>
    </source>
</evidence>
<evidence type="ECO:0000256" key="1">
    <source>
        <dbReference type="ARBA" id="ARBA00022603"/>
    </source>
</evidence>
<dbReference type="PANTHER" id="PTHR22807">
    <property type="entry name" value="NOP2 YEAST -RELATED NOL1/NOP2/FMU SUN DOMAIN-CONTAINING"/>
    <property type="match status" value="1"/>
</dbReference>
<evidence type="ECO:0000256" key="6">
    <source>
        <dbReference type="PROSITE-ProRule" id="PRU01023"/>
    </source>
</evidence>
<comment type="catalytic activity">
    <reaction evidence="5">
        <text>a cytidine in 25S rRNA + S-adenosyl-L-methionine = a 5-methylcytidine in 25S rRNA + S-adenosyl-L-homocysteine + H(+)</text>
        <dbReference type="Rhea" id="RHEA:47780"/>
        <dbReference type="Rhea" id="RHEA-COMP:11911"/>
        <dbReference type="Rhea" id="RHEA-COMP:11912"/>
        <dbReference type="ChEBI" id="CHEBI:15378"/>
        <dbReference type="ChEBI" id="CHEBI:57856"/>
        <dbReference type="ChEBI" id="CHEBI:59789"/>
        <dbReference type="ChEBI" id="CHEBI:74483"/>
        <dbReference type="ChEBI" id="CHEBI:82748"/>
    </reaction>
</comment>
<dbReference type="GO" id="GO:0070475">
    <property type="term" value="P:rRNA base methylation"/>
    <property type="evidence" value="ECO:0007669"/>
    <property type="project" value="TreeGrafter"/>
</dbReference>
<dbReference type="GO" id="GO:0005730">
    <property type="term" value="C:nucleolus"/>
    <property type="evidence" value="ECO:0007669"/>
    <property type="project" value="TreeGrafter"/>
</dbReference>
<dbReference type="InterPro" id="IPR029063">
    <property type="entry name" value="SAM-dependent_MTases_sf"/>
</dbReference>
<gene>
    <name evidence="9" type="ORF">OLC1_LOCUS5081</name>
</gene>
<dbReference type="EMBL" id="OX459119">
    <property type="protein sequence ID" value="CAI9093751.1"/>
    <property type="molecule type" value="Genomic_DNA"/>
</dbReference>
<keyword evidence="2 6" id="KW-0808">Transferase</keyword>
<keyword evidence="1 6" id="KW-0489">Methyltransferase</keyword>
<proteinExistence type="inferred from homology"/>
<dbReference type="SUPFAM" id="SSF53335">
    <property type="entry name" value="S-adenosyl-L-methionine-dependent methyltransferases"/>
    <property type="match status" value="1"/>
</dbReference>
<evidence type="ECO:0000259" key="8">
    <source>
        <dbReference type="PROSITE" id="PS51686"/>
    </source>
</evidence>
<evidence type="ECO:0000256" key="2">
    <source>
        <dbReference type="ARBA" id="ARBA00022679"/>
    </source>
</evidence>
<feature type="active site" description="Nucleophile" evidence="6">
    <location>
        <position position="385"/>
    </location>
</feature>
<dbReference type="GO" id="GO:0003723">
    <property type="term" value="F:RNA binding"/>
    <property type="evidence" value="ECO:0007669"/>
    <property type="project" value="UniProtKB-UniRule"/>
</dbReference>
<evidence type="ECO:0000256" key="5">
    <source>
        <dbReference type="ARBA" id="ARBA00053002"/>
    </source>
</evidence>
<keyword evidence="4 6" id="KW-0694">RNA-binding</keyword>
<keyword evidence="10" id="KW-1185">Reference proteome</keyword>
<dbReference type="InterPro" id="IPR048889">
    <property type="entry name" value="NSUN5_RCM1_N"/>
</dbReference>
<dbReference type="Pfam" id="PF01189">
    <property type="entry name" value="Methyltr_RsmB-F"/>
    <property type="match status" value="1"/>
</dbReference>
<feature type="compositionally biased region" description="Basic and acidic residues" evidence="7">
    <location>
        <begin position="12"/>
        <end position="27"/>
    </location>
</feature>
<dbReference type="PROSITE" id="PS51686">
    <property type="entry name" value="SAM_MT_RSMB_NOP"/>
    <property type="match status" value="1"/>
</dbReference>
<evidence type="ECO:0000313" key="9">
    <source>
        <dbReference type="EMBL" id="CAI9093751.1"/>
    </source>
</evidence>
<sequence length="506" mass="56718">MRRKTLRRQKITGKEKPSGPSVEQKRLGGAERSAYFARREAAKVLRSVLQGDSRRRAVASIKSLVYSPSVRNKKATYALVCETLKHLPLIKDVLKQAEVLNSKWKRQEELVYVIVYDILFGQDASFTGDAEKFLLRRKDHLQLALAKLLASKKVKNIKDLMPLYNKFSGVSKPRYVRINTLKMGVDSAILELSKQYEVLKDDLVPGLFKLPPGTDLHKHPLVVNGSIFMQGRASSMVAAALDPNPGWWVLDACSAPGNKTVHLAALMKGKGKIIACELNEERANRLAHTVKLAGATNVEVKHGDFLNLNPEDPSYLKIRAILLDPSCSGSGTTIDRLDHLLPSYTADMEDNANSDRLRKLAAFQKKALEHAFSFPAVERIVYSTCSIHQIENEDVVKSVLPLAASSGFQLATAYPQWSRRGLPVVDGWEHLLRTDVDEDGEGFFIALFVRKVDYNSGSSETAETASKEHQGKRSSSELRGSYFNKTFRKLFYSSLKQNRKSFERRE</sequence>
<dbReference type="InterPro" id="IPR023267">
    <property type="entry name" value="RCMT"/>
</dbReference>
<feature type="region of interest" description="Disordered" evidence="7">
    <location>
        <begin position="1"/>
        <end position="27"/>
    </location>
</feature>
<dbReference type="AlphaFoldDB" id="A0AAV1CEA2"/>
<organism evidence="9 10">
    <name type="scientific">Oldenlandia corymbosa var. corymbosa</name>
    <dbReference type="NCBI Taxonomy" id="529605"/>
    <lineage>
        <taxon>Eukaryota</taxon>
        <taxon>Viridiplantae</taxon>
        <taxon>Streptophyta</taxon>
        <taxon>Embryophyta</taxon>
        <taxon>Tracheophyta</taxon>
        <taxon>Spermatophyta</taxon>
        <taxon>Magnoliopsida</taxon>
        <taxon>eudicotyledons</taxon>
        <taxon>Gunneridae</taxon>
        <taxon>Pentapetalae</taxon>
        <taxon>asterids</taxon>
        <taxon>lamiids</taxon>
        <taxon>Gentianales</taxon>
        <taxon>Rubiaceae</taxon>
        <taxon>Rubioideae</taxon>
        <taxon>Spermacoceae</taxon>
        <taxon>Hedyotis-Oldenlandia complex</taxon>
        <taxon>Oldenlandia</taxon>
    </lineage>
</organism>
<comment type="similarity">
    <text evidence="6">Belongs to the class I-like SAM-binding methyltransferase superfamily. RsmB/NOP family.</text>
</comment>
<dbReference type="Gene3D" id="3.40.50.150">
    <property type="entry name" value="Vaccinia Virus protein VP39"/>
    <property type="match status" value="1"/>
</dbReference>
<dbReference type="Proteomes" id="UP001161247">
    <property type="component" value="Chromosome 2"/>
</dbReference>
<dbReference type="FunFam" id="3.40.50.150:FF:000164">
    <property type="entry name" value="Methyltransferase NSUN5, putative"/>
    <property type="match status" value="1"/>
</dbReference>
<feature type="compositionally biased region" description="Basic residues" evidence="7">
    <location>
        <begin position="1"/>
        <end position="11"/>
    </location>
</feature>
<feature type="binding site" evidence="6">
    <location>
        <position position="304"/>
    </location>
    <ligand>
        <name>S-adenosyl-L-methionine</name>
        <dbReference type="ChEBI" id="CHEBI:59789"/>
    </ligand>
</feature>
<dbReference type="CDD" id="cd02440">
    <property type="entry name" value="AdoMet_MTases"/>
    <property type="match status" value="1"/>
</dbReference>
<dbReference type="Pfam" id="PF21153">
    <property type="entry name" value="NSUN5_N"/>
    <property type="match status" value="1"/>
</dbReference>
<dbReference type="InterPro" id="IPR049560">
    <property type="entry name" value="MeTrfase_RsmB-F_NOP2_cat"/>
</dbReference>
<feature type="binding site" evidence="6">
    <location>
        <position position="324"/>
    </location>
    <ligand>
        <name>S-adenosyl-L-methionine</name>
        <dbReference type="ChEBI" id="CHEBI:59789"/>
    </ligand>
</feature>
<protein>
    <submittedName>
        <fullName evidence="9">OLC1v1029312C1</fullName>
    </submittedName>
</protein>
<evidence type="ECO:0000313" key="10">
    <source>
        <dbReference type="Proteomes" id="UP001161247"/>
    </source>
</evidence>
<dbReference type="Gene3D" id="3.30.70.1170">
    <property type="entry name" value="Sun protein, domain 3"/>
    <property type="match status" value="1"/>
</dbReference>
<feature type="domain" description="SAM-dependent MTase RsmB/NOP-type" evidence="8">
    <location>
        <begin position="164"/>
        <end position="451"/>
    </location>
</feature>
<keyword evidence="3 6" id="KW-0949">S-adenosyl-L-methionine</keyword>
<accession>A0AAV1CEA2</accession>
<evidence type="ECO:0000256" key="7">
    <source>
        <dbReference type="SAM" id="MobiDB-lite"/>
    </source>
</evidence>
<reference evidence="9" key="1">
    <citation type="submission" date="2023-03" db="EMBL/GenBank/DDBJ databases">
        <authorList>
            <person name="Julca I."/>
        </authorList>
    </citation>
    <scope>NUCLEOTIDE SEQUENCE</scope>
</reference>
<dbReference type="PANTHER" id="PTHR22807:SF4">
    <property type="entry name" value="28S RRNA (CYTOSINE-C(5))-METHYLTRANSFERASE"/>
    <property type="match status" value="1"/>
</dbReference>